<dbReference type="Proteomes" id="UP001151760">
    <property type="component" value="Unassembled WGS sequence"/>
</dbReference>
<organism evidence="1 2">
    <name type="scientific">Tanacetum coccineum</name>
    <dbReference type="NCBI Taxonomy" id="301880"/>
    <lineage>
        <taxon>Eukaryota</taxon>
        <taxon>Viridiplantae</taxon>
        <taxon>Streptophyta</taxon>
        <taxon>Embryophyta</taxon>
        <taxon>Tracheophyta</taxon>
        <taxon>Spermatophyta</taxon>
        <taxon>Magnoliopsida</taxon>
        <taxon>eudicotyledons</taxon>
        <taxon>Gunneridae</taxon>
        <taxon>Pentapetalae</taxon>
        <taxon>asterids</taxon>
        <taxon>campanulids</taxon>
        <taxon>Asterales</taxon>
        <taxon>Asteraceae</taxon>
        <taxon>Asteroideae</taxon>
        <taxon>Anthemideae</taxon>
        <taxon>Anthemidinae</taxon>
        <taxon>Tanacetum</taxon>
    </lineage>
</organism>
<sequence>MPSWTSFESRVMSGRVEYFCKCSRQLTVQTAKTKKNQGKRFVTCSKCNVYDFLDDDLPSEYYKELLYEMFEKQKQLKKHMNYEQVINVLAMEKSMCEEELRATKSKLKLYDSLGCKIKVLDGSLLQFNLDKVDPLQSVLSWFSIIG</sequence>
<comment type="caution">
    <text evidence="1">The sequence shown here is derived from an EMBL/GenBank/DDBJ whole genome shotgun (WGS) entry which is preliminary data.</text>
</comment>
<keyword evidence="2" id="KW-1185">Reference proteome</keyword>
<dbReference type="EMBL" id="BQNB010021773">
    <property type="protein sequence ID" value="GJU09952.1"/>
    <property type="molecule type" value="Genomic_DNA"/>
</dbReference>
<reference evidence="1" key="2">
    <citation type="submission" date="2022-01" db="EMBL/GenBank/DDBJ databases">
        <authorList>
            <person name="Yamashiro T."/>
            <person name="Shiraishi A."/>
            <person name="Satake H."/>
            <person name="Nakayama K."/>
        </authorList>
    </citation>
    <scope>NUCLEOTIDE SEQUENCE</scope>
</reference>
<evidence type="ECO:0000313" key="2">
    <source>
        <dbReference type="Proteomes" id="UP001151760"/>
    </source>
</evidence>
<reference evidence="1" key="1">
    <citation type="journal article" date="2022" name="Int. J. Mol. Sci.">
        <title>Draft Genome of Tanacetum Coccineum: Genomic Comparison of Closely Related Tanacetum-Family Plants.</title>
        <authorList>
            <person name="Yamashiro T."/>
            <person name="Shiraishi A."/>
            <person name="Nakayama K."/>
            <person name="Satake H."/>
        </authorList>
    </citation>
    <scope>NUCLEOTIDE SEQUENCE</scope>
</reference>
<name>A0ABQ5JBM2_9ASTR</name>
<evidence type="ECO:0000313" key="1">
    <source>
        <dbReference type="EMBL" id="GJU09952.1"/>
    </source>
</evidence>
<gene>
    <name evidence="1" type="ORF">Tco_1132348</name>
</gene>
<dbReference type="PANTHER" id="PTHR33248">
    <property type="entry name" value="ZINC ION-BINDING PROTEIN"/>
    <property type="match status" value="1"/>
</dbReference>
<proteinExistence type="predicted"/>
<accession>A0ABQ5JBM2</accession>
<protein>
    <submittedName>
        <fullName evidence="1">Uncharacterized protein</fullName>
    </submittedName>
</protein>